<evidence type="ECO:0000256" key="1">
    <source>
        <dbReference type="ARBA" id="ARBA00004395"/>
    </source>
</evidence>
<comment type="subcellular location">
    <subcellularLocation>
        <location evidence="1">Golgi apparatus membrane</location>
        <topology evidence="1">Peripheral membrane protein</topology>
    </subcellularLocation>
</comment>
<evidence type="ECO:0000259" key="9">
    <source>
        <dbReference type="Pfam" id="PF06148"/>
    </source>
</evidence>
<keyword evidence="4" id="KW-0813">Transport</keyword>
<evidence type="ECO:0000259" key="10">
    <source>
        <dbReference type="Pfam" id="PF12022"/>
    </source>
</evidence>
<evidence type="ECO:0000256" key="3">
    <source>
        <dbReference type="ARBA" id="ARBA00020977"/>
    </source>
</evidence>
<dbReference type="GO" id="GO:0000139">
    <property type="term" value="C:Golgi membrane"/>
    <property type="evidence" value="ECO:0007669"/>
    <property type="project" value="UniProtKB-SubCell"/>
</dbReference>
<evidence type="ECO:0000256" key="6">
    <source>
        <dbReference type="ARBA" id="ARBA00023034"/>
    </source>
</evidence>
<feature type="domain" description="Conserved oligomeric Golgi complex subunit 2 N-terminal" evidence="9">
    <location>
        <begin position="23"/>
        <end position="97"/>
    </location>
</feature>
<dbReference type="AlphaFoldDB" id="A0A8D8YSU9"/>
<dbReference type="GO" id="GO:0006891">
    <property type="term" value="P:intra-Golgi vesicle-mediated transport"/>
    <property type="evidence" value="ECO:0007669"/>
    <property type="project" value="TreeGrafter"/>
</dbReference>
<evidence type="ECO:0000256" key="4">
    <source>
        <dbReference type="ARBA" id="ARBA00022448"/>
    </source>
</evidence>
<evidence type="ECO:0000256" key="7">
    <source>
        <dbReference type="ARBA" id="ARBA00023136"/>
    </source>
</evidence>
<dbReference type="Pfam" id="PF12022">
    <property type="entry name" value="COG2_C"/>
    <property type="match status" value="1"/>
</dbReference>
<evidence type="ECO:0000256" key="5">
    <source>
        <dbReference type="ARBA" id="ARBA00022927"/>
    </source>
</evidence>
<dbReference type="InterPro" id="IPR024602">
    <property type="entry name" value="COG_su2_N"/>
</dbReference>
<dbReference type="InterPro" id="IPR024603">
    <property type="entry name" value="COG_complex_COG2_C"/>
</dbReference>
<organism evidence="11">
    <name type="scientific">Cacopsylla melanoneura</name>
    <dbReference type="NCBI Taxonomy" id="428564"/>
    <lineage>
        <taxon>Eukaryota</taxon>
        <taxon>Metazoa</taxon>
        <taxon>Ecdysozoa</taxon>
        <taxon>Arthropoda</taxon>
        <taxon>Hexapoda</taxon>
        <taxon>Insecta</taxon>
        <taxon>Pterygota</taxon>
        <taxon>Neoptera</taxon>
        <taxon>Paraneoptera</taxon>
        <taxon>Hemiptera</taxon>
        <taxon>Sternorrhyncha</taxon>
        <taxon>Psylloidea</taxon>
        <taxon>Psyllidae</taxon>
        <taxon>Psyllinae</taxon>
        <taxon>Cacopsylla</taxon>
    </lineage>
</organism>
<keyword evidence="7" id="KW-0472">Membrane</keyword>
<keyword evidence="5" id="KW-0653">Protein transport</keyword>
<sequence length="680" mass="78587">MMIPVSSPGLGGDFVLPKCPQELCFNAEEFIKESFSVDQFLQDHRRRANLEIMRDDLGIYLKTLRSAMIELINKDYTEFISLSTNLIDLDKRLDNIQSPIGQLASYILQTQDKLVKTIDEMNVLIKAKKQLKLQKQVLSNIKHIEQSMKVLNQLQNCEDETIILERIISEITFIQFHINSCKGKPEFEKVQTTWESLKQCLLNKLQNLLLIAYNNREATKVSCFITAVLNLTDVAYVEKLINQEILAPLFDELITEESLASDPRSLEGLHSRVLSHVDGFKLIFDAIGNDSFNLLTRCMIPQILKRFTINVKSIFAPGNADMFHRRFKESTHFLDELEDRCKDWQNVKQLRDSEEYKQFMNSWNVAVYFSLRFQNIAGKLETSLAVLPDLNPKVDSNKRCKLPMTVQAWECIELCWSDQVFLPPVTRRLWKLTLQIISRFCTFCDTSIKNDWPRTDSNFPKTLFLVYLNNDIVWFQAKVVTLIDSLSQKLKLSQEKKSCLEESLQECLNVLNSKVTLTEEKIIDHVALDSLSHIRSVNDIPRHFRRTNREMPSQPSAYVNLLVAPPLKFMTDFPGNKEWLKTIFSRITKEYFTSVREVITSVQRTEESLRRFKKIREKSGGDNAKSGGVGDEEKIKQQISLDVKHYQSVVVKTGLKMNDIDSLSELVNIVERSLSKQSDE</sequence>
<evidence type="ECO:0000256" key="2">
    <source>
        <dbReference type="ARBA" id="ARBA00007603"/>
    </source>
</evidence>
<evidence type="ECO:0000313" key="11">
    <source>
        <dbReference type="EMBL" id="CAG6734498.1"/>
    </source>
</evidence>
<dbReference type="PANTHER" id="PTHR12961:SF0">
    <property type="entry name" value="CONSERVED OLIGOMERIC GOLGI COMPLEX SUBUNIT 2"/>
    <property type="match status" value="1"/>
</dbReference>
<name>A0A8D8YSU9_9HEMI</name>
<proteinExistence type="inferred from homology"/>
<dbReference type="EMBL" id="HBUF01392797">
    <property type="protein sequence ID" value="CAG6734498.1"/>
    <property type="molecule type" value="Transcribed_RNA"/>
</dbReference>
<feature type="domain" description="COG complex component COG2 C-terminal" evidence="10">
    <location>
        <begin position="362"/>
        <end position="643"/>
    </location>
</feature>
<keyword evidence="6" id="KW-0333">Golgi apparatus</keyword>
<reference evidence="11" key="1">
    <citation type="submission" date="2021-05" db="EMBL/GenBank/DDBJ databases">
        <authorList>
            <person name="Alioto T."/>
            <person name="Alioto T."/>
            <person name="Gomez Garrido J."/>
        </authorList>
    </citation>
    <scope>NUCLEOTIDE SEQUENCE</scope>
</reference>
<dbReference type="GO" id="GO:0017119">
    <property type="term" value="C:Golgi transport complex"/>
    <property type="evidence" value="ECO:0007669"/>
    <property type="project" value="TreeGrafter"/>
</dbReference>
<dbReference type="Pfam" id="PF06148">
    <property type="entry name" value="COG2_N"/>
    <property type="match status" value="1"/>
</dbReference>
<dbReference type="EMBL" id="HBUF01392798">
    <property type="protein sequence ID" value="CAG6734499.1"/>
    <property type="molecule type" value="Transcribed_RNA"/>
</dbReference>
<evidence type="ECO:0000256" key="8">
    <source>
        <dbReference type="ARBA" id="ARBA00031344"/>
    </source>
</evidence>
<comment type="similarity">
    <text evidence="2">Belongs to the COG2 family.</text>
</comment>
<dbReference type="GO" id="GO:0007030">
    <property type="term" value="P:Golgi organization"/>
    <property type="evidence" value="ECO:0007669"/>
    <property type="project" value="InterPro"/>
</dbReference>
<protein>
    <recommendedName>
        <fullName evidence="3">Conserved oligomeric Golgi complex subunit 2</fullName>
    </recommendedName>
    <alternativeName>
        <fullName evidence="8">Component of oligomeric Golgi complex 2</fullName>
    </alternativeName>
</protein>
<accession>A0A8D8YSU9</accession>
<dbReference type="PANTHER" id="PTHR12961">
    <property type="entry name" value="CONSERVED OLIGOMERIC GOLGI COMPLEX COMPONENT 2"/>
    <property type="match status" value="1"/>
</dbReference>
<dbReference type="InterPro" id="IPR009316">
    <property type="entry name" value="COG2"/>
</dbReference>
<dbReference type="GO" id="GO:0015031">
    <property type="term" value="P:protein transport"/>
    <property type="evidence" value="ECO:0007669"/>
    <property type="project" value="UniProtKB-KW"/>
</dbReference>